<organism evidence="1 2">
    <name type="scientific">Armillaria gallica</name>
    <name type="common">Bulbous honey fungus</name>
    <name type="synonym">Armillaria bulbosa</name>
    <dbReference type="NCBI Taxonomy" id="47427"/>
    <lineage>
        <taxon>Eukaryota</taxon>
        <taxon>Fungi</taxon>
        <taxon>Dikarya</taxon>
        <taxon>Basidiomycota</taxon>
        <taxon>Agaricomycotina</taxon>
        <taxon>Agaricomycetes</taxon>
        <taxon>Agaricomycetidae</taxon>
        <taxon>Agaricales</taxon>
        <taxon>Marasmiineae</taxon>
        <taxon>Physalacriaceae</taxon>
        <taxon>Armillaria</taxon>
    </lineage>
</organism>
<dbReference type="OMA" id="GIVEFRM"/>
<feature type="non-terminal residue" evidence="1">
    <location>
        <position position="1"/>
    </location>
</feature>
<feature type="non-terminal residue" evidence="1">
    <location>
        <position position="81"/>
    </location>
</feature>
<dbReference type="AlphaFoldDB" id="A0A2H3D3I7"/>
<protein>
    <submittedName>
        <fullName evidence="1">Uncharacterized protein</fullName>
    </submittedName>
</protein>
<reference evidence="2" key="1">
    <citation type="journal article" date="2017" name="Nat. Ecol. Evol.">
        <title>Genome expansion and lineage-specific genetic innovations in the forest pathogenic fungi Armillaria.</title>
        <authorList>
            <person name="Sipos G."/>
            <person name="Prasanna A.N."/>
            <person name="Walter M.C."/>
            <person name="O'Connor E."/>
            <person name="Balint B."/>
            <person name="Krizsan K."/>
            <person name="Kiss B."/>
            <person name="Hess J."/>
            <person name="Varga T."/>
            <person name="Slot J."/>
            <person name="Riley R."/>
            <person name="Boka B."/>
            <person name="Rigling D."/>
            <person name="Barry K."/>
            <person name="Lee J."/>
            <person name="Mihaltcheva S."/>
            <person name="LaButti K."/>
            <person name="Lipzen A."/>
            <person name="Waldron R."/>
            <person name="Moloney N.M."/>
            <person name="Sperisen C."/>
            <person name="Kredics L."/>
            <person name="Vagvoelgyi C."/>
            <person name="Patrignani A."/>
            <person name="Fitzpatrick D."/>
            <person name="Nagy I."/>
            <person name="Doyle S."/>
            <person name="Anderson J.B."/>
            <person name="Grigoriev I.V."/>
            <person name="Gueldener U."/>
            <person name="Muensterkoetter M."/>
            <person name="Nagy L.G."/>
        </authorList>
    </citation>
    <scope>NUCLEOTIDE SEQUENCE [LARGE SCALE GENOMIC DNA]</scope>
    <source>
        <strain evidence="2">Ar21-2</strain>
    </source>
</reference>
<evidence type="ECO:0000313" key="2">
    <source>
        <dbReference type="Proteomes" id="UP000217790"/>
    </source>
</evidence>
<gene>
    <name evidence="1" type="ORF">ARMGADRAFT_871587</name>
</gene>
<sequence length="81" mass="9518">TRDKIMMQMVYTGQQHLNGYTQAVNCGEKRKETFDKKVVGSKLRNVVFREGELVQVFNMQLDKMMQTKKKPLPRWSGVLRI</sequence>
<dbReference type="OrthoDB" id="3237746at2759"/>
<proteinExistence type="predicted"/>
<dbReference type="Proteomes" id="UP000217790">
    <property type="component" value="Unassembled WGS sequence"/>
</dbReference>
<accession>A0A2H3D3I7</accession>
<keyword evidence="2" id="KW-1185">Reference proteome</keyword>
<evidence type="ECO:0000313" key="1">
    <source>
        <dbReference type="EMBL" id="PBK85348.1"/>
    </source>
</evidence>
<dbReference type="InParanoid" id="A0A2H3D3I7"/>
<name>A0A2H3D3I7_ARMGA</name>
<dbReference type="EMBL" id="KZ293691">
    <property type="protein sequence ID" value="PBK85348.1"/>
    <property type="molecule type" value="Genomic_DNA"/>
</dbReference>